<dbReference type="Proteomes" id="UP000663859">
    <property type="component" value="Unassembled WGS sequence"/>
</dbReference>
<keyword evidence="2" id="KW-1185">Reference proteome</keyword>
<sequence length="59" mass="6900">MSRSESLCVFFRKLVRDNSELSKRATFFGPVKKMAGDRMLLRFSSKRQVVPEKIFFSIP</sequence>
<reference evidence="1" key="1">
    <citation type="submission" date="2021-02" db="EMBL/GenBank/DDBJ databases">
        <authorList>
            <person name="Cremers G."/>
            <person name="Picone N."/>
        </authorList>
    </citation>
    <scope>NUCLEOTIDE SEQUENCE</scope>
    <source>
        <strain evidence="1">PQ17</strain>
    </source>
</reference>
<name>A0A8J2BR12_9BACT</name>
<gene>
    <name evidence="1" type="ORF">MPNT_60035</name>
</gene>
<evidence type="ECO:0000313" key="2">
    <source>
        <dbReference type="Proteomes" id="UP000663859"/>
    </source>
</evidence>
<proteinExistence type="predicted"/>
<comment type="caution">
    <text evidence="1">The sequence shown here is derived from an EMBL/GenBank/DDBJ whole genome shotgun (WGS) entry which is preliminary data.</text>
</comment>
<dbReference type="EMBL" id="CAJNOB010000056">
    <property type="protein sequence ID" value="CAF0703575.1"/>
    <property type="molecule type" value="Genomic_DNA"/>
</dbReference>
<protein>
    <submittedName>
        <fullName evidence="1">Uncharacterized protein</fullName>
    </submittedName>
</protein>
<dbReference type="AlphaFoldDB" id="A0A8J2BR12"/>
<accession>A0A8J2BR12</accession>
<evidence type="ECO:0000313" key="1">
    <source>
        <dbReference type="EMBL" id="CAF0703575.1"/>
    </source>
</evidence>
<organism evidence="1 2">
    <name type="scientific">Candidatus Methylacidithermus pantelleriae</name>
    <dbReference type="NCBI Taxonomy" id="2744239"/>
    <lineage>
        <taxon>Bacteria</taxon>
        <taxon>Pseudomonadati</taxon>
        <taxon>Verrucomicrobiota</taxon>
        <taxon>Methylacidiphilae</taxon>
        <taxon>Methylacidiphilales</taxon>
        <taxon>Methylacidiphilaceae</taxon>
        <taxon>Candidatus Methylacidithermus</taxon>
    </lineage>
</organism>